<sequence length="201" mass="23689">MSFNVLIIPEDSTNDQFILKPLIQKMIRQFNRNAIVDVCLDPVLGGLGEALKWERLDEIIERYPMVKLFLLIVDRDCEQNRKQKLNNLEAKAIEKFAAERPATKSRYFFAEHAWQEVEVWTLAGQADLPKNWSMKEIRADCDPKEAYYEPYKRAHNKTRKTLGKEAAKNYRRIRQLCPEDIGGLEYRVNDLFNKERGFYNT</sequence>
<evidence type="ECO:0008006" key="3">
    <source>
        <dbReference type="Google" id="ProtNLM"/>
    </source>
</evidence>
<dbReference type="AlphaFoldDB" id="A0A1H6FFX0"/>
<organism evidence="1 2">
    <name type="scientific">Candidatus Venteria ishoeyi</name>
    <dbReference type="NCBI Taxonomy" id="1899563"/>
    <lineage>
        <taxon>Bacteria</taxon>
        <taxon>Pseudomonadati</taxon>
        <taxon>Pseudomonadota</taxon>
        <taxon>Gammaproteobacteria</taxon>
        <taxon>Thiotrichales</taxon>
        <taxon>Thiotrichaceae</taxon>
        <taxon>Venteria</taxon>
    </lineage>
</organism>
<dbReference type="EMBL" id="FMSV02000548">
    <property type="protein sequence ID" value="SEH08301.1"/>
    <property type="molecule type" value="Genomic_DNA"/>
</dbReference>
<name>A0A1H6FFX0_9GAMM</name>
<dbReference type="RefSeq" id="WP_103921854.1">
    <property type="nucleotide sequence ID" value="NZ_FMSV02000548.1"/>
</dbReference>
<evidence type="ECO:0000313" key="2">
    <source>
        <dbReference type="Proteomes" id="UP000236724"/>
    </source>
</evidence>
<dbReference type="Proteomes" id="UP000236724">
    <property type="component" value="Unassembled WGS sequence"/>
</dbReference>
<evidence type="ECO:0000313" key="1">
    <source>
        <dbReference type="EMBL" id="SEH08301.1"/>
    </source>
</evidence>
<protein>
    <recommendedName>
        <fullName evidence="3">DUF4276 domain-containing protein</fullName>
    </recommendedName>
</protein>
<proteinExistence type="predicted"/>
<reference evidence="1 2" key="1">
    <citation type="submission" date="2016-10" db="EMBL/GenBank/DDBJ databases">
        <authorList>
            <person name="de Groot N.N."/>
        </authorList>
    </citation>
    <scope>NUCLEOTIDE SEQUENCE [LARGE SCALE GENOMIC DNA]</scope>
    <source>
        <strain evidence="1">MBHS1</strain>
    </source>
</reference>
<gene>
    <name evidence="1" type="ORF">MBHS_04192</name>
</gene>
<dbReference type="OrthoDB" id="7059563at2"/>
<accession>A0A1H6FFX0</accession>
<keyword evidence="2" id="KW-1185">Reference proteome</keyword>